<dbReference type="WBParaSite" id="nRc.2.0.1.t45198-RA">
    <property type="protein sequence ID" value="nRc.2.0.1.t45198-RA"/>
    <property type="gene ID" value="nRc.2.0.1.g45198"/>
</dbReference>
<protein>
    <submittedName>
        <fullName evidence="2">Uncharacterized protein</fullName>
    </submittedName>
</protein>
<dbReference type="AlphaFoldDB" id="A0A915L299"/>
<reference evidence="2" key="1">
    <citation type="submission" date="2022-11" db="UniProtKB">
        <authorList>
            <consortium name="WormBaseParasite"/>
        </authorList>
    </citation>
    <scope>IDENTIFICATION</scope>
</reference>
<organism evidence="1 2">
    <name type="scientific">Romanomermis culicivorax</name>
    <name type="common">Nematode worm</name>
    <dbReference type="NCBI Taxonomy" id="13658"/>
    <lineage>
        <taxon>Eukaryota</taxon>
        <taxon>Metazoa</taxon>
        <taxon>Ecdysozoa</taxon>
        <taxon>Nematoda</taxon>
        <taxon>Enoplea</taxon>
        <taxon>Dorylaimia</taxon>
        <taxon>Mermithida</taxon>
        <taxon>Mermithoidea</taxon>
        <taxon>Mermithidae</taxon>
        <taxon>Romanomermis</taxon>
    </lineage>
</organism>
<sequence>IRLSQASSSSLTYCEQIPQELFEYQGVSTSHKALNNLLDDIIRDKFMSANEKRKRLKKTNITWTFQAENIKTSPLKFLKLGQSMTR</sequence>
<name>A0A915L299_ROMCU</name>
<dbReference type="Proteomes" id="UP000887565">
    <property type="component" value="Unplaced"/>
</dbReference>
<accession>A0A915L299</accession>
<evidence type="ECO:0000313" key="1">
    <source>
        <dbReference type="Proteomes" id="UP000887565"/>
    </source>
</evidence>
<evidence type="ECO:0000313" key="2">
    <source>
        <dbReference type="WBParaSite" id="nRc.2.0.1.t45198-RA"/>
    </source>
</evidence>
<proteinExistence type="predicted"/>
<keyword evidence="1" id="KW-1185">Reference proteome</keyword>